<dbReference type="PANTHER" id="PTHR43471">
    <property type="entry name" value="ABC TRANSPORTER PERMEASE"/>
    <property type="match status" value="1"/>
</dbReference>
<dbReference type="EMBL" id="JANFQO010000010">
    <property type="protein sequence ID" value="MCQ4165459.1"/>
    <property type="molecule type" value="Genomic_DNA"/>
</dbReference>
<organism evidence="7 8">
    <name type="scientific">Tahibacter harae</name>
    <dbReference type="NCBI Taxonomy" id="2963937"/>
    <lineage>
        <taxon>Bacteria</taxon>
        <taxon>Pseudomonadati</taxon>
        <taxon>Pseudomonadota</taxon>
        <taxon>Gammaproteobacteria</taxon>
        <taxon>Lysobacterales</taxon>
        <taxon>Rhodanobacteraceae</taxon>
        <taxon>Tahibacter</taxon>
    </lineage>
</organism>
<protein>
    <submittedName>
        <fullName evidence="7">ABC transporter permease</fullName>
    </submittedName>
</protein>
<keyword evidence="3 5" id="KW-1133">Transmembrane helix</keyword>
<comment type="caution">
    <text evidence="7">The sequence shown here is derived from an EMBL/GenBank/DDBJ whole genome shotgun (WGS) entry which is preliminary data.</text>
</comment>
<evidence type="ECO:0000259" key="6">
    <source>
        <dbReference type="Pfam" id="PF12698"/>
    </source>
</evidence>
<feature type="transmembrane region" description="Helical" evidence="5">
    <location>
        <begin position="20"/>
        <end position="43"/>
    </location>
</feature>
<comment type="subcellular location">
    <subcellularLocation>
        <location evidence="1">Membrane</location>
        <topology evidence="1">Multi-pass membrane protein</topology>
    </subcellularLocation>
</comment>
<evidence type="ECO:0000313" key="8">
    <source>
        <dbReference type="Proteomes" id="UP001165498"/>
    </source>
</evidence>
<feature type="domain" description="ABC-2 type transporter transmembrane" evidence="6">
    <location>
        <begin position="21"/>
        <end position="391"/>
    </location>
</feature>
<dbReference type="RefSeq" id="WP_255914648.1">
    <property type="nucleotide sequence ID" value="NZ_JANFQO010000010.1"/>
</dbReference>
<feature type="transmembrane region" description="Helical" evidence="5">
    <location>
        <begin position="240"/>
        <end position="268"/>
    </location>
</feature>
<feature type="transmembrane region" description="Helical" evidence="5">
    <location>
        <begin position="344"/>
        <end position="362"/>
    </location>
</feature>
<evidence type="ECO:0000313" key="7">
    <source>
        <dbReference type="EMBL" id="MCQ4165459.1"/>
    </source>
</evidence>
<name>A0ABT1QT58_9GAMM</name>
<gene>
    <name evidence="7" type="ORF">NM961_12135</name>
</gene>
<keyword evidence="2 5" id="KW-0812">Transmembrane</keyword>
<evidence type="ECO:0000256" key="5">
    <source>
        <dbReference type="SAM" id="Phobius"/>
    </source>
</evidence>
<evidence type="ECO:0000256" key="2">
    <source>
        <dbReference type="ARBA" id="ARBA00022692"/>
    </source>
</evidence>
<keyword evidence="8" id="KW-1185">Reference proteome</keyword>
<proteinExistence type="predicted"/>
<sequence length="422" mass="46796">MSSNRIIPVIKREVRVKLGLRFIVATIFIPMVMAAIVGIQFVLTNMKSQDKAEVTLVLEQNPAVEGLIKQSLEQADFMKSGLYTVNYEQLAGDKFQEYLNSKTPELLKDDNKSIIYVPASALTDKKIGFYSANVANADVRTKFGGIVSKALNLNYFAQNNIQNVDIGYIQTDIFIIGNKVSASGTRTESWGPIIIGGVLALLLNLGITFNAMPLMNVVVGEKANRLYEVLLTSLRPTDILWGKIIGTAIVATLQMLIWVATFVFFVFIMDTFSEQSVAFRMDFQPFVIGYYLVNYVVGILIFLTLYAGLSSMYDNQGAASTALTPLYFLLLLPMYTVFSLVSNPANTVAAILSITPFTSLYVMPARMSLIDVPVWQPLLALALNLAVLYFANYVSSKIYRVSVLATGNNPSLRQIFTWVKNH</sequence>
<dbReference type="Proteomes" id="UP001165498">
    <property type="component" value="Unassembled WGS sequence"/>
</dbReference>
<evidence type="ECO:0000256" key="3">
    <source>
        <dbReference type="ARBA" id="ARBA00022989"/>
    </source>
</evidence>
<evidence type="ECO:0000256" key="1">
    <source>
        <dbReference type="ARBA" id="ARBA00004141"/>
    </source>
</evidence>
<feature type="transmembrane region" description="Helical" evidence="5">
    <location>
        <begin position="374"/>
        <end position="394"/>
    </location>
</feature>
<dbReference type="PANTHER" id="PTHR43471:SF3">
    <property type="entry name" value="ABC TRANSPORTER PERMEASE PROTEIN NATB"/>
    <property type="match status" value="1"/>
</dbReference>
<keyword evidence="4 5" id="KW-0472">Membrane</keyword>
<evidence type="ECO:0000256" key="4">
    <source>
        <dbReference type="ARBA" id="ARBA00023136"/>
    </source>
</evidence>
<accession>A0ABT1QT58</accession>
<feature type="transmembrane region" description="Helical" evidence="5">
    <location>
        <begin position="193"/>
        <end position="219"/>
    </location>
</feature>
<reference evidence="7" key="1">
    <citation type="submission" date="2022-07" db="EMBL/GenBank/DDBJ databases">
        <title>Tahibacter sp., a new gammaproteobacterium isolated from the silt sample collected at pig farm.</title>
        <authorList>
            <person name="Chen H."/>
        </authorList>
    </citation>
    <scope>NUCLEOTIDE SEQUENCE</scope>
    <source>
        <strain evidence="7">P2K</strain>
    </source>
</reference>
<feature type="transmembrane region" description="Helical" evidence="5">
    <location>
        <begin position="288"/>
        <end position="309"/>
    </location>
</feature>
<dbReference type="Pfam" id="PF12698">
    <property type="entry name" value="ABC2_membrane_3"/>
    <property type="match status" value="1"/>
</dbReference>
<dbReference type="InterPro" id="IPR013525">
    <property type="entry name" value="ABC2_TM"/>
</dbReference>
<feature type="transmembrane region" description="Helical" evidence="5">
    <location>
        <begin position="321"/>
        <end position="338"/>
    </location>
</feature>